<dbReference type="FunFam" id="3.40.250.10:FF:000049">
    <property type="entry name" value="Phage shock protein E"/>
    <property type="match status" value="1"/>
</dbReference>
<dbReference type="InterPro" id="IPR001763">
    <property type="entry name" value="Rhodanese-like_dom"/>
</dbReference>
<evidence type="ECO:0000256" key="1">
    <source>
        <dbReference type="SAM" id="SignalP"/>
    </source>
</evidence>
<gene>
    <name evidence="3" type="ORF">GCM10007895_19110</name>
</gene>
<dbReference type="RefSeq" id="WP_095503934.1">
    <property type="nucleotide sequence ID" value="NZ_BSNC01000005.1"/>
</dbReference>
<organism evidence="3 4">
    <name type="scientific">Paraferrimonas sedimenticola</name>
    <dbReference type="NCBI Taxonomy" id="375674"/>
    <lineage>
        <taxon>Bacteria</taxon>
        <taxon>Pseudomonadati</taxon>
        <taxon>Pseudomonadota</taxon>
        <taxon>Gammaproteobacteria</taxon>
        <taxon>Alteromonadales</taxon>
        <taxon>Ferrimonadaceae</taxon>
        <taxon>Paraferrimonas</taxon>
    </lineage>
</organism>
<dbReference type="PANTHER" id="PTHR45431:SF3">
    <property type="entry name" value="RHODANESE-LIKE DOMAIN-CONTAINING PROTEIN 15, CHLOROPLASTIC"/>
    <property type="match status" value="1"/>
</dbReference>
<sequence length="119" mass="12999">MKHWIGIALLCISTLVAAEAVPQKDPQVAWGHIEQGALVVDVRTAEEFEVGHLNNAAHVPFEQIGEWAQAQNIAKDQSIVLYCRSGRRSGIATETLMSMGYTNVYNGGGLESLQTHQQP</sequence>
<evidence type="ECO:0000313" key="3">
    <source>
        <dbReference type="EMBL" id="GLP96605.1"/>
    </source>
</evidence>
<protein>
    <submittedName>
        <fullName evidence="3">Sulfurtransferase</fullName>
    </submittedName>
</protein>
<evidence type="ECO:0000259" key="2">
    <source>
        <dbReference type="PROSITE" id="PS50206"/>
    </source>
</evidence>
<comment type="caution">
    <text evidence="3">The sequence shown here is derived from an EMBL/GenBank/DDBJ whole genome shotgun (WGS) entry which is preliminary data.</text>
</comment>
<dbReference type="InterPro" id="IPR052367">
    <property type="entry name" value="Thiosulfate_ST/Rhodanese-like"/>
</dbReference>
<keyword evidence="1" id="KW-0732">Signal</keyword>
<feature type="signal peptide" evidence="1">
    <location>
        <begin position="1"/>
        <end position="18"/>
    </location>
</feature>
<feature type="domain" description="Rhodanese" evidence="2">
    <location>
        <begin position="33"/>
        <end position="112"/>
    </location>
</feature>
<dbReference type="PANTHER" id="PTHR45431">
    <property type="entry name" value="RHODANESE-LIKE DOMAIN-CONTAINING PROTEIN 15, CHLOROPLASTIC"/>
    <property type="match status" value="1"/>
</dbReference>
<dbReference type="CDD" id="cd00158">
    <property type="entry name" value="RHOD"/>
    <property type="match status" value="1"/>
</dbReference>
<reference evidence="3" key="2">
    <citation type="submission" date="2023-01" db="EMBL/GenBank/DDBJ databases">
        <title>Draft genome sequence of Paraferrimonas sedimenticola strain NBRC 101628.</title>
        <authorList>
            <person name="Sun Q."/>
            <person name="Mori K."/>
        </authorList>
    </citation>
    <scope>NUCLEOTIDE SEQUENCE</scope>
    <source>
        <strain evidence="3">NBRC 101628</strain>
    </source>
</reference>
<dbReference type="Pfam" id="PF00581">
    <property type="entry name" value="Rhodanese"/>
    <property type="match status" value="1"/>
</dbReference>
<dbReference type="PROSITE" id="PS50206">
    <property type="entry name" value="RHODANESE_3"/>
    <property type="match status" value="1"/>
</dbReference>
<dbReference type="AlphaFoldDB" id="A0AA37RVS5"/>
<dbReference type="InterPro" id="IPR036873">
    <property type="entry name" value="Rhodanese-like_dom_sf"/>
</dbReference>
<dbReference type="SMART" id="SM00450">
    <property type="entry name" value="RHOD"/>
    <property type="match status" value="1"/>
</dbReference>
<accession>A0AA37RVS5</accession>
<feature type="chain" id="PRO_5041224426" evidence="1">
    <location>
        <begin position="19"/>
        <end position="119"/>
    </location>
</feature>
<dbReference type="EMBL" id="BSNC01000005">
    <property type="protein sequence ID" value="GLP96605.1"/>
    <property type="molecule type" value="Genomic_DNA"/>
</dbReference>
<dbReference type="Gene3D" id="3.40.250.10">
    <property type="entry name" value="Rhodanese-like domain"/>
    <property type="match status" value="1"/>
</dbReference>
<proteinExistence type="predicted"/>
<dbReference type="Proteomes" id="UP001161422">
    <property type="component" value="Unassembled WGS sequence"/>
</dbReference>
<evidence type="ECO:0000313" key="4">
    <source>
        <dbReference type="Proteomes" id="UP001161422"/>
    </source>
</evidence>
<name>A0AA37RVS5_9GAMM</name>
<keyword evidence="4" id="KW-1185">Reference proteome</keyword>
<dbReference type="SUPFAM" id="SSF52821">
    <property type="entry name" value="Rhodanese/Cell cycle control phosphatase"/>
    <property type="match status" value="1"/>
</dbReference>
<reference evidence="3" key="1">
    <citation type="journal article" date="2014" name="Int. J. Syst. Evol. Microbiol.">
        <title>Complete genome sequence of Corynebacterium casei LMG S-19264T (=DSM 44701T), isolated from a smear-ripened cheese.</title>
        <authorList>
            <consortium name="US DOE Joint Genome Institute (JGI-PGF)"/>
            <person name="Walter F."/>
            <person name="Albersmeier A."/>
            <person name="Kalinowski J."/>
            <person name="Ruckert C."/>
        </authorList>
    </citation>
    <scope>NUCLEOTIDE SEQUENCE</scope>
    <source>
        <strain evidence="3">NBRC 101628</strain>
    </source>
</reference>